<feature type="domain" description="Zinc finger FPG/IleRS-type" evidence="12">
    <location>
        <begin position="897"/>
        <end position="926"/>
    </location>
</feature>
<dbReference type="GO" id="GO:0005829">
    <property type="term" value="C:cytosol"/>
    <property type="evidence" value="ECO:0007669"/>
    <property type="project" value="TreeGrafter"/>
</dbReference>
<dbReference type="GO" id="GO:0006428">
    <property type="term" value="P:isoleucyl-tRNA aminoacylation"/>
    <property type="evidence" value="ECO:0007669"/>
    <property type="project" value="UniProtKB-UniRule"/>
</dbReference>
<dbReference type="GO" id="GO:0005524">
    <property type="term" value="F:ATP binding"/>
    <property type="evidence" value="ECO:0007669"/>
    <property type="project" value="UniProtKB-UniRule"/>
</dbReference>
<evidence type="ECO:0000313" key="14">
    <source>
        <dbReference type="EMBL" id="TDX48175.1"/>
    </source>
</evidence>
<feature type="binding site" evidence="10">
    <location>
        <position position="923"/>
    </location>
    <ligand>
        <name>Zn(2+)</name>
        <dbReference type="ChEBI" id="CHEBI:29105"/>
    </ligand>
</feature>
<evidence type="ECO:0000256" key="1">
    <source>
        <dbReference type="ARBA" id="ARBA00006887"/>
    </source>
</evidence>
<dbReference type="NCBIfam" id="TIGR00392">
    <property type="entry name" value="ileS"/>
    <property type="match status" value="1"/>
</dbReference>
<evidence type="ECO:0000313" key="15">
    <source>
        <dbReference type="Proteomes" id="UP000295472"/>
    </source>
</evidence>
<dbReference type="CDD" id="cd07960">
    <property type="entry name" value="Anticodon_Ia_Ile_BEm"/>
    <property type="match status" value="1"/>
</dbReference>
<dbReference type="Gene3D" id="1.10.10.830">
    <property type="entry name" value="Ile-tRNA synthetase CP2 domain-like"/>
    <property type="match status" value="1"/>
</dbReference>
<dbReference type="EMBL" id="SOEF01000001">
    <property type="protein sequence ID" value="TDX48175.1"/>
    <property type="molecule type" value="Genomic_DNA"/>
</dbReference>
<dbReference type="Pfam" id="PF08264">
    <property type="entry name" value="Anticodon_1"/>
    <property type="match status" value="1"/>
</dbReference>
<dbReference type="SUPFAM" id="SSF50677">
    <property type="entry name" value="ValRS/IleRS/LeuRS editing domain"/>
    <property type="match status" value="1"/>
</dbReference>
<keyword evidence="10" id="KW-0862">Zinc</keyword>
<feature type="domain" description="Aminoacyl-tRNA synthetase class Ia" evidence="11">
    <location>
        <begin position="29"/>
        <end position="641"/>
    </location>
</feature>
<evidence type="ECO:0000259" key="12">
    <source>
        <dbReference type="Pfam" id="PF06827"/>
    </source>
</evidence>
<evidence type="ECO:0000259" key="11">
    <source>
        <dbReference type="Pfam" id="PF00133"/>
    </source>
</evidence>
<dbReference type="InterPro" id="IPR002301">
    <property type="entry name" value="Ile-tRNA-ligase"/>
</dbReference>
<evidence type="ECO:0000256" key="3">
    <source>
        <dbReference type="ARBA" id="ARBA00022598"/>
    </source>
</evidence>
<evidence type="ECO:0000256" key="5">
    <source>
        <dbReference type="ARBA" id="ARBA00022840"/>
    </source>
</evidence>
<dbReference type="CDD" id="cd00818">
    <property type="entry name" value="IleRS_core"/>
    <property type="match status" value="1"/>
</dbReference>
<dbReference type="Gene3D" id="3.40.50.620">
    <property type="entry name" value="HUPs"/>
    <property type="match status" value="2"/>
</dbReference>
<comment type="similarity">
    <text evidence="1 10">Belongs to the class-I aminoacyl-tRNA synthetase family. IleS type 1 subfamily.</text>
</comment>
<dbReference type="InterPro" id="IPR009080">
    <property type="entry name" value="tRNAsynth_Ia_anticodon-bd"/>
</dbReference>
<dbReference type="GO" id="GO:0002161">
    <property type="term" value="F:aminoacyl-tRNA deacylase activity"/>
    <property type="evidence" value="ECO:0007669"/>
    <property type="project" value="InterPro"/>
</dbReference>
<name>A0A4R8GQT6_9FIRM</name>
<keyword evidence="7 10" id="KW-0030">Aminoacyl-tRNA synthetase</keyword>
<accession>A0A4R8GQT6</accession>
<proteinExistence type="inferred from homology"/>
<dbReference type="SUPFAM" id="SSF47323">
    <property type="entry name" value="Anticodon-binding domain of a subclass of class I aminoacyl-tRNA synthetases"/>
    <property type="match status" value="1"/>
</dbReference>
<sequence>MSYKETINLPNTDFPMRANLSEREVDFEKFWEENEIYKKAVENREGNEAFILHDGPPYANGDIHIGHALNKVLKDFITRFSTLKGYYSPYVPGWDTHGLPIEHQVTSEMSDEERAELTVSQLREKCTNYALNYIDRQRDQFKRLGVWGEWDNPYLTLNTNYEVKQIEVFGEMAKKDLFYRGKKPVHWCPNCETALAEAEVEYDDDRAPSIFVKFPMLDEVEVGGVTLSSKDSYIVIWTTTPWTIPSNMAIAFHPEYPYVVVEVDGEKLVMAEELVDSVMDQTDIEDYEIISEEFSGKELENKRAKHPFFDRESLLILGDHVTLDQGSGCIHTAPGHGHDDFVVGQEYGLEVYAPMDNKGYFTEEAGDFAGKHYEEANIMVTDKLKEKNLLMDLSFIDHRYPHCWRCKSNLIFRATDQWFASIDAIKEETLAAIADVDWYPDWGEERMSNMISERSDWCISRQKKWGVPIPIFFCGDCGEAVINDDTLDSVKTIFADEGSSSWYEKSAAELLPENYSCPHCGGKHFTKEEDIMDVWFDSGSSHKAVLEARDYLSWPAQVYLEGTDQYRGWFNSSLLTAVATEGTAPYKEVITNGFTVDKKGNKMSKSKGNVVSPHKVIDQYGADILRLWVASSDFKNDVRVSDDILKQSSEAYRRIRNTYRFILGNISDFDSEENYVEYQDRRELDRWIMIRLQELVKKVTLAFEKYEYHRVYHDVHNFCTVEMSSLYMDITKDRLYTDGTDSLSRRSAQSTLYDIMMALVVTLAPITPHTSEEVWQFLPEKMKSEESVFLTDWPEVKEDYYDQKLTAKWDKLLAIRKDVSKALELARADKKIGNSLEAMVELNSADEEQQQLLESEIGQLADLFIVSQAELNSDLNPENVHQGEESSVLVRVKEAKGDKCDRCWKYDETVGEIENHEDICQRCADVIEAEKIN</sequence>
<keyword evidence="6 10" id="KW-0648">Protein biosynthesis</keyword>
<dbReference type="InterPro" id="IPR009008">
    <property type="entry name" value="Val/Leu/Ile-tRNA-synth_edit"/>
</dbReference>
<dbReference type="InterPro" id="IPR001412">
    <property type="entry name" value="aa-tRNA-synth_I_CS"/>
</dbReference>
<dbReference type="InterPro" id="IPR050081">
    <property type="entry name" value="Ile-tRNA_ligase"/>
</dbReference>
<dbReference type="GO" id="GO:0000049">
    <property type="term" value="F:tRNA binding"/>
    <property type="evidence" value="ECO:0007669"/>
    <property type="project" value="InterPro"/>
</dbReference>
<comment type="caution">
    <text evidence="14">The sequence shown here is derived from an EMBL/GenBank/DDBJ whole genome shotgun (WGS) entry which is preliminary data.</text>
</comment>
<keyword evidence="4 10" id="KW-0547">Nucleotide-binding</keyword>
<dbReference type="PRINTS" id="PR00984">
    <property type="entry name" value="TRNASYNTHILE"/>
</dbReference>
<evidence type="ECO:0000256" key="4">
    <source>
        <dbReference type="ARBA" id="ARBA00022741"/>
    </source>
</evidence>
<dbReference type="GeneID" id="57011558"/>
<dbReference type="Gene3D" id="1.10.730.20">
    <property type="match status" value="1"/>
</dbReference>
<evidence type="ECO:0000256" key="7">
    <source>
        <dbReference type="ARBA" id="ARBA00023146"/>
    </source>
</evidence>
<dbReference type="RefSeq" id="WP_134058428.1">
    <property type="nucleotide sequence ID" value="NZ_SOEF01000001.1"/>
</dbReference>
<comment type="function">
    <text evidence="8 10">Catalyzes the attachment of isoleucine to tRNA(Ile). As IleRS can inadvertently accommodate and process structurally similar amino acids such as valine, to avoid such errors it has two additional distinct tRNA(Ile)-dependent editing activities. One activity is designated as 'pretransfer' editing and involves the hydrolysis of activated Val-AMP. The other activity is designated 'posttransfer' editing and involves deacylation of mischarged Val-tRNA(Ile).</text>
</comment>
<dbReference type="InterPro" id="IPR010663">
    <property type="entry name" value="Znf_FPG/IleRS"/>
</dbReference>
<dbReference type="PANTHER" id="PTHR42765:SF1">
    <property type="entry name" value="ISOLEUCINE--TRNA LIGASE, MITOCHONDRIAL"/>
    <property type="match status" value="1"/>
</dbReference>
<protein>
    <recommendedName>
        <fullName evidence="10">Isoleucine--tRNA ligase</fullName>
        <ecNumber evidence="10">6.1.1.5</ecNumber>
    </recommendedName>
    <alternativeName>
        <fullName evidence="10">Isoleucyl-tRNA synthetase</fullName>
        <shortName evidence="10">IleRS</shortName>
    </alternativeName>
</protein>
<evidence type="ECO:0000259" key="13">
    <source>
        <dbReference type="Pfam" id="PF08264"/>
    </source>
</evidence>
<dbReference type="Pfam" id="PF00133">
    <property type="entry name" value="tRNA-synt_1"/>
    <property type="match status" value="1"/>
</dbReference>
<keyword evidence="10" id="KW-0479">Metal-binding</keyword>
<feature type="binding site" evidence="10">
    <location>
        <position position="903"/>
    </location>
    <ligand>
        <name>Zn(2+)</name>
        <dbReference type="ChEBI" id="CHEBI:29105"/>
    </ligand>
</feature>
<evidence type="ECO:0000256" key="10">
    <source>
        <dbReference type="HAMAP-Rule" id="MF_02002"/>
    </source>
</evidence>
<dbReference type="PROSITE" id="PS00178">
    <property type="entry name" value="AA_TRNA_LIGASE_I"/>
    <property type="match status" value="1"/>
</dbReference>
<dbReference type="HAMAP" id="MF_02002">
    <property type="entry name" value="Ile_tRNA_synth_type1"/>
    <property type="match status" value="1"/>
</dbReference>
<dbReference type="EC" id="6.1.1.5" evidence="10"/>
<feature type="domain" description="Methionyl/Valyl/Leucyl/Isoleucyl-tRNA synthetase anticodon-binding" evidence="13">
    <location>
        <begin position="685"/>
        <end position="841"/>
    </location>
</feature>
<comment type="cofactor">
    <cofactor evidence="10">
        <name>Zn(2+)</name>
        <dbReference type="ChEBI" id="CHEBI:29105"/>
    </cofactor>
    <text evidence="10">Binds 1 zinc ion per subunit.</text>
</comment>
<keyword evidence="3 10" id="KW-0436">Ligase</keyword>
<comment type="catalytic activity">
    <reaction evidence="9 10">
        <text>tRNA(Ile) + L-isoleucine + ATP = L-isoleucyl-tRNA(Ile) + AMP + diphosphate</text>
        <dbReference type="Rhea" id="RHEA:11060"/>
        <dbReference type="Rhea" id="RHEA-COMP:9666"/>
        <dbReference type="Rhea" id="RHEA-COMP:9695"/>
        <dbReference type="ChEBI" id="CHEBI:30616"/>
        <dbReference type="ChEBI" id="CHEBI:33019"/>
        <dbReference type="ChEBI" id="CHEBI:58045"/>
        <dbReference type="ChEBI" id="CHEBI:78442"/>
        <dbReference type="ChEBI" id="CHEBI:78528"/>
        <dbReference type="ChEBI" id="CHEBI:456215"/>
        <dbReference type="EC" id="6.1.1.5"/>
    </reaction>
</comment>
<dbReference type="InterPro" id="IPR023585">
    <property type="entry name" value="Ile-tRNA-ligase_type1"/>
</dbReference>
<evidence type="ECO:0000256" key="9">
    <source>
        <dbReference type="ARBA" id="ARBA00048359"/>
    </source>
</evidence>
<evidence type="ECO:0000256" key="8">
    <source>
        <dbReference type="ARBA" id="ARBA00025217"/>
    </source>
</evidence>
<dbReference type="InterPro" id="IPR014729">
    <property type="entry name" value="Rossmann-like_a/b/a_fold"/>
</dbReference>
<keyword evidence="5 10" id="KW-0067">ATP-binding</keyword>
<dbReference type="Proteomes" id="UP000295472">
    <property type="component" value="Unassembled WGS sequence"/>
</dbReference>
<dbReference type="PANTHER" id="PTHR42765">
    <property type="entry name" value="SOLEUCYL-TRNA SYNTHETASE"/>
    <property type="match status" value="1"/>
</dbReference>
<evidence type="ECO:0000256" key="2">
    <source>
        <dbReference type="ARBA" id="ARBA00022490"/>
    </source>
</evidence>
<dbReference type="AlphaFoldDB" id="A0A4R8GQT6"/>
<dbReference type="InterPro" id="IPR002300">
    <property type="entry name" value="aa-tRNA-synth_Ia"/>
</dbReference>
<feature type="binding site" evidence="10">
    <location>
        <position position="920"/>
    </location>
    <ligand>
        <name>Zn(2+)</name>
        <dbReference type="ChEBI" id="CHEBI:29105"/>
    </ligand>
</feature>
<dbReference type="SUPFAM" id="SSF52374">
    <property type="entry name" value="Nucleotidylyl transferase"/>
    <property type="match status" value="1"/>
</dbReference>
<dbReference type="GO" id="GO:0004822">
    <property type="term" value="F:isoleucine-tRNA ligase activity"/>
    <property type="evidence" value="ECO:0007669"/>
    <property type="project" value="UniProtKB-UniRule"/>
</dbReference>
<comment type="domain">
    <text evidence="10">IleRS has two distinct active sites: one for aminoacylation and one for editing. The misactivated valine is translocated from the active site to the editing site, which sterically excludes the correctly activated isoleucine. The single editing site contains two valyl binding pockets, one specific for each substrate (Val-AMP or Val-tRNA(Ile)).</text>
</comment>
<keyword evidence="2 10" id="KW-0963">Cytoplasm</keyword>
<feature type="short sequence motif" description="'HIGH' region" evidence="10">
    <location>
        <begin position="57"/>
        <end position="67"/>
    </location>
</feature>
<reference evidence="14 15" key="1">
    <citation type="submission" date="2019-03" db="EMBL/GenBank/DDBJ databases">
        <title>Subsurface microbial communities from deep shales in Ohio and West Virginia, USA.</title>
        <authorList>
            <person name="Wrighton K."/>
        </authorList>
    </citation>
    <scope>NUCLEOTIDE SEQUENCE [LARGE SCALE GENOMIC DNA]</scope>
    <source>
        <strain evidence="14 15">DSMZ 11287</strain>
    </source>
</reference>
<comment type="subunit">
    <text evidence="10">Monomer.</text>
</comment>
<dbReference type="FunFam" id="3.40.50.620:FF:000152">
    <property type="entry name" value="Isoleucine--tRNA ligase"/>
    <property type="match status" value="1"/>
</dbReference>
<dbReference type="InterPro" id="IPR033708">
    <property type="entry name" value="Anticodon_Ile_BEm"/>
</dbReference>
<dbReference type="GO" id="GO:0008270">
    <property type="term" value="F:zinc ion binding"/>
    <property type="evidence" value="ECO:0007669"/>
    <property type="project" value="UniProtKB-UniRule"/>
</dbReference>
<comment type="subcellular location">
    <subcellularLocation>
        <location evidence="10">Cytoplasm</location>
    </subcellularLocation>
</comment>
<evidence type="ECO:0000256" key="6">
    <source>
        <dbReference type="ARBA" id="ARBA00022917"/>
    </source>
</evidence>
<dbReference type="Gene3D" id="3.90.740.10">
    <property type="entry name" value="Valyl/Leucyl/Isoleucyl-tRNA synthetase, editing domain"/>
    <property type="match status" value="1"/>
</dbReference>
<dbReference type="Pfam" id="PF06827">
    <property type="entry name" value="zf-FPG_IleRS"/>
    <property type="match status" value="1"/>
</dbReference>
<dbReference type="InterPro" id="IPR013155">
    <property type="entry name" value="M/V/L/I-tRNA-synth_anticd-bd"/>
</dbReference>
<gene>
    <name evidence="10" type="primary">ileS</name>
    <name evidence="14" type="ORF">C7954_101144</name>
</gene>
<feature type="binding site" evidence="10">
    <location>
        <position position="561"/>
    </location>
    <ligand>
        <name>L-isoleucyl-5'-AMP</name>
        <dbReference type="ChEBI" id="CHEBI:178002"/>
    </ligand>
</feature>
<dbReference type="FunFam" id="1.10.730.20:FF:000001">
    <property type="entry name" value="Isoleucine--tRNA ligase"/>
    <property type="match status" value="1"/>
</dbReference>
<organism evidence="14 15">
    <name type="scientific">Halanaerobium congolense</name>
    <dbReference type="NCBI Taxonomy" id="54121"/>
    <lineage>
        <taxon>Bacteria</taxon>
        <taxon>Bacillati</taxon>
        <taxon>Bacillota</taxon>
        <taxon>Clostridia</taxon>
        <taxon>Halanaerobiales</taxon>
        <taxon>Halanaerobiaceae</taxon>
        <taxon>Halanaerobium</taxon>
    </lineage>
</organism>
<feature type="short sequence motif" description="'KMSKS' region" evidence="10">
    <location>
        <begin position="602"/>
        <end position="606"/>
    </location>
</feature>
<feature type="binding site" evidence="10">
    <location>
        <position position="605"/>
    </location>
    <ligand>
        <name>ATP</name>
        <dbReference type="ChEBI" id="CHEBI:30616"/>
    </ligand>
</feature>
<feature type="binding site" evidence="10">
    <location>
        <position position="900"/>
    </location>
    <ligand>
        <name>Zn(2+)</name>
        <dbReference type="ChEBI" id="CHEBI:29105"/>
    </ligand>
</feature>